<keyword evidence="2" id="KW-1185">Reference proteome</keyword>
<sequence length="52" mass="4997">MGIKGLPYFLQGVGEGAVVVVERGGHGGVLGALAGEDEDGFAGLVGVVVGGE</sequence>
<name>A0A498QI37_9MYCO</name>
<reference evidence="1 2" key="1">
    <citation type="submission" date="2018-09" db="EMBL/GenBank/DDBJ databases">
        <authorList>
            <person name="Tagini F."/>
        </authorList>
    </citation>
    <scope>NUCLEOTIDE SEQUENCE [LARGE SCALE GENOMIC DNA]</scope>
    <source>
        <strain evidence="1 2">MK136</strain>
    </source>
</reference>
<gene>
    <name evidence="1" type="ORF">LAUMK136_05687</name>
</gene>
<accession>A0A498QI37</accession>
<proteinExistence type="predicted"/>
<dbReference type="Proteomes" id="UP000273307">
    <property type="component" value="Unassembled WGS sequence"/>
</dbReference>
<organism evidence="1 2">
    <name type="scientific">Mycobacterium attenuatum</name>
    <dbReference type="NCBI Taxonomy" id="2341086"/>
    <lineage>
        <taxon>Bacteria</taxon>
        <taxon>Bacillati</taxon>
        <taxon>Actinomycetota</taxon>
        <taxon>Actinomycetes</taxon>
        <taxon>Mycobacteriales</taxon>
        <taxon>Mycobacteriaceae</taxon>
        <taxon>Mycobacterium</taxon>
    </lineage>
</organism>
<dbReference type="EMBL" id="UPHP01000193">
    <property type="protein sequence ID" value="VBA44583.1"/>
    <property type="molecule type" value="Genomic_DNA"/>
</dbReference>
<evidence type="ECO:0000313" key="1">
    <source>
        <dbReference type="EMBL" id="VBA44583.1"/>
    </source>
</evidence>
<protein>
    <submittedName>
        <fullName evidence="1">Uncharacterized protein</fullName>
    </submittedName>
</protein>
<evidence type="ECO:0000313" key="2">
    <source>
        <dbReference type="Proteomes" id="UP000273307"/>
    </source>
</evidence>
<dbReference type="AlphaFoldDB" id="A0A498QI37"/>